<dbReference type="PROSITE" id="PS52035">
    <property type="entry name" value="PEPTIDASE_M14"/>
    <property type="match status" value="1"/>
</dbReference>
<dbReference type="Proteomes" id="UP001164746">
    <property type="component" value="Chromosome 10"/>
</dbReference>
<evidence type="ECO:0000259" key="5">
    <source>
        <dbReference type="PROSITE" id="PS52035"/>
    </source>
</evidence>
<feature type="active site" description="Proton donor/acceptor" evidence="3">
    <location>
        <position position="414"/>
    </location>
</feature>
<name>A0ABY7F3Z3_MYAAR</name>
<feature type="compositionally biased region" description="Polar residues" evidence="4">
    <location>
        <begin position="930"/>
        <end position="942"/>
    </location>
</feature>
<protein>
    <submittedName>
        <fullName evidence="6">CBPC2-like protein</fullName>
    </submittedName>
</protein>
<dbReference type="InterPro" id="IPR040626">
    <property type="entry name" value="Pepdidase_M14_N"/>
</dbReference>
<evidence type="ECO:0000256" key="1">
    <source>
        <dbReference type="ARBA" id="ARBA00001947"/>
    </source>
</evidence>
<dbReference type="InterPro" id="IPR050821">
    <property type="entry name" value="Cytosolic_carboxypeptidase"/>
</dbReference>
<accession>A0ABY7F3Z3</accession>
<feature type="domain" description="Peptidase M14" evidence="5">
    <location>
        <begin position="204"/>
        <end position="450"/>
    </location>
</feature>
<dbReference type="InterPro" id="IPR000834">
    <property type="entry name" value="Peptidase_M14"/>
</dbReference>
<gene>
    <name evidence="6" type="ORF">MAR_030931</name>
</gene>
<dbReference type="Gene3D" id="2.60.40.3120">
    <property type="match status" value="1"/>
</dbReference>
<feature type="compositionally biased region" description="Polar residues" evidence="4">
    <location>
        <begin position="893"/>
        <end position="922"/>
    </location>
</feature>
<dbReference type="SUPFAM" id="SSF53187">
    <property type="entry name" value="Zn-dependent exopeptidases"/>
    <property type="match status" value="1"/>
</dbReference>
<comment type="cofactor">
    <cofactor evidence="1">
        <name>Zn(2+)</name>
        <dbReference type="ChEBI" id="CHEBI:29105"/>
    </cofactor>
</comment>
<dbReference type="EMBL" id="CP111021">
    <property type="protein sequence ID" value="WAR16337.1"/>
    <property type="molecule type" value="Genomic_DNA"/>
</dbReference>
<sequence length="1015" mass="116931">MATQTLKLRFPSLDIQQRPQRSLTSFINYSKQLEEFITKYKTRPRDIKFWPYGPYWPQYFESEILETPKLINTCPDEKEKFHFRFNDQNYPTVESQVTSYTSKWRGVLIVFDSERSSRDHFPNPVPQGCCPSLLFESRFECGNLRQARRVGQFEYELVLKTDLYTNRHTQWYYFRVQNAVPGVTYRFRIDFPNADDTYYLAHCYPYTFTDLKDDLENLLNDSARQHYMQREVLCETRAGNNQPESIQEEKKAVVITGRVHPGESQASWMMRGVLDYITGPSLAAQELRDKFIFKIVPMLNPDGVIVGNYRCSLAARDLNRNYRRPRKESFPTVWSTKDMIEKVMEKHEVALYCDLHGHSRKHNVFMYGNNTSTDDPDNNTNGNGVVGARGFLNERLFPWLMAQKMRILNSFTLEATFSGTAMNKDECRHFNISDYMEMGHILCQCVLEYHNTQENKARQTEIVLEMTRYLTCQVLERRRGVSYKMPNLKAFIKQQEATRAIEEDKNTSSQDQAMDEERSRSVPNEDNSIVAMETVDPVLSDRDEKVKRRDRRVESRNTNNGVNNLSKLDVENLLDTENMKTMDGCLKILAQLNVSEALEESDSSDSDSESEPELKPPPEPKQKKKKRKSKKQRDKEQQDRKGGYLKEKKDNAHFVSKYVGRKNGGIPCFAEERSVERAAKRMAEMKKRGEEEKQREMAFFMKEYLNDTKMEIEIPSSTAQIAMPQVHVKCVEEAGICQCGPNRPAGMPTLRRSLTNDELQRRLQVALNEGTSNIAQTLVGLNTDEDEEFFMEGCRTVRGVVSVQGCVTPQPIEPLDLPKSVSPIIRNELPSRPLPKSYGESMRMPTIVETLAKMKPRAYHSVTLGNAWTCYVPNVRIPHSFRDLAPAVLPATAPQNNNNSLRGPSMKSSMGRQVTNSAQGSLNYGHHAATQLTRSDMSPANDSQRKYEDKKRAPGPLTLFGDHDPIPKFFTPPKEEIKLTSPSPFPRIQRSRSDLNLSKDYMKILLERIKNNPMI</sequence>
<feature type="region of interest" description="Disordered" evidence="4">
    <location>
        <begin position="891"/>
        <end position="965"/>
    </location>
</feature>
<dbReference type="PANTHER" id="PTHR12756:SF4">
    <property type="entry name" value="PEPTIDASE M14 CARBOXYPEPTIDASE A DOMAIN-CONTAINING PROTEIN"/>
    <property type="match status" value="1"/>
</dbReference>
<feature type="region of interest" description="Disordered" evidence="4">
    <location>
        <begin position="499"/>
        <end position="564"/>
    </location>
</feature>
<evidence type="ECO:0000256" key="3">
    <source>
        <dbReference type="PROSITE-ProRule" id="PRU01379"/>
    </source>
</evidence>
<feature type="compositionally biased region" description="Basic and acidic residues" evidence="4">
    <location>
        <begin position="633"/>
        <end position="647"/>
    </location>
</feature>
<dbReference type="Pfam" id="PF00246">
    <property type="entry name" value="Peptidase_M14"/>
    <property type="match status" value="1"/>
</dbReference>
<dbReference type="PANTHER" id="PTHR12756">
    <property type="entry name" value="CYTOSOLIC CARBOXYPEPTIDASE"/>
    <property type="match status" value="1"/>
</dbReference>
<evidence type="ECO:0000256" key="2">
    <source>
        <dbReference type="ARBA" id="ARBA00005988"/>
    </source>
</evidence>
<dbReference type="Pfam" id="PF18027">
    <property type="entry name" value="Pepdidase_M14_N"/>
    <property type="match status" value="1"/>
</dbReference>
<dbReference type="Gene3D" id="3.40.630.10">
    <property type="entry name" value="Zn peptidases"/>
    <property type="match status" value="1"/>
</dbReference>
<organism evidence="6 7">
    <name type="scientific">Mya arenaria</name>
    <name type="common">Soft-shell clam</name>
    <dbReference type="NCBI Taxonomy" id="6604"/>
    <lineage>
        <taxon>Eukaryota</taxon>
        <taxon>Metazoa</taxon>
        <taxon>Spiralia</taxon>
        <taxon>Lophotrochozoa</taxon>
        <taxon>Mollusca</taxon>
        <taxon>Bivalvia</taxon>
        <taxon>Autobranchia</taxon>
        <taxon>Heteroconchia</taxon>
        <taxon>Euheterodonta</taxon>
        <taxon>Imparidentia</taxon>
        <taxon>Neoheterodontei</taxon>
        <taxon>Myida</taxon>
        <taxon>Myoidea</taxon>
        <taxon>Myidae</taxon>
        <taxon>Mya</taxon>
    </lineage>
</organism>
<evidence type="ECO:0000256" key="4">
    <source>
        <dbReference type="SAM" id="MobiDB-lite"/>
    </source>
</evidence>
<comment type="similarity">
    <text evidence="2 3">Belongs to the peptidase M14 family.</text>
</comment>
<evidence type="ECO:0000313" key="7">
    <source>
        <dbReference type="Proteomes" id="UP001164746"/>
    </source>
</evidence>
<feature type="compositionally biased region" description="Basic and acidic residues" evidence="4">
    <location>
        <begin position="539"/>
        <end position="555"/>
    </location>
</feature>
<reference evidence="6" key="1">
    <citation type="submission" date="2022-11" db="EMBL/GenBank/DDBJ databases">
        <title>Centuries of genome instability and evolution in soft-shell clam transmissible cancer (bioRxiv).</title>
        <authorList>
            <person name="Hart S.F.M."/>
            <person name="Yonemitsu M.A."/>
            <person name="Giersch R.M."/>
            <person name="Beal B.F."/>
            <person name="Arriagada G."/>
            <person name="Davis B.W."/>
            <person name="Ostrander E.A."/>
            <person name="Goff S.P."/>
            <person name="Metzger M.J."/>
        </authorList>
    </citation>
    <scope>NUCLEOTIDE SEQUENCE</scope>
    <source>
        <strain evidence="6">MELC-2E11</strain>
        <tissue evidence="6">Siphon/mantle</tissue>
    </source>
</reference>
<proteinExistence type="inferred from homology"/>
<feature type="compositionally biased region" description="Basic residues" evidence="4">
    <location>
        <begin position="622"/>
        <end position="632"/>
    </location>
</feature>
<feature type="compositionally biased region" description="Basic and acidic residues" evidence="4">
    <location>
        <begin position="943"/>
        <end position="952"/>
    </location>
</feature>
<feature type="compositionally biased region" description="Acidic residues" evidence="4">
    <location>
        <begin position="597"/>
        <end position="611"/>
    </location>
</feature>
<keyword evidence="7" id="KW-1185">Reference proteome</keyword>
<feature type="region of interest" description="Disordered" evidence="4">
    <location>
        <begin position="597"/>
        <end position="647"/>
    </location>
</feature>
<evidence type="ECO:0000313" key="6">
    <source>
        <dbReference type="EMBL" id="WAR16337.1"/>
    </source>
</evidence>
<feature type="compositionally biased region" description="Basic and acidic residues" evidence="4">
    <location>
        <begin position="612"/>
        <end position="621"/>
    </location>
</feature>